<dbReference type="AlphaFoldDB" id="A0A9Q3X8V7"/>
<accession>A0A9Q3X8V7</accession>
<protein>
    <submittedName>
        <fullName evidence="3">Autotransporter domain-containing protein</fullName>
    </submittedName>
</protein>
<dbReference type="SUPFAM" id="SSF103515">
    <property type="entry name" value="Autotransporter"/>
    <property type="match status" value="1"/>
</dbReference>
<dbReference type="SMART" id="SM00869">
    <property type="entry name" value="Autotransporter"/>
    <property type="match status" value="1"/>
</dbReference>
<feature type="domain" description="Autotransporter" evidence="2">
    <location>
        <begin position="159"/>
        <end position="442"/>
    </location>
</feature>
<name>A0A9Q3X8V7_PSESX</name>
<dbReference type="InterPro" id="IPR005546">
    <property type="entry name" value="Autotransporte_beta"/>
</dbReference>
<dbReference type="GO" id="GO:0019867">
    <property type="term" value="C:outer membrane"/>
    <property type="evidence" value="ECO:0007669"/>
    <property type="project" value="InterPro"/>
</dbReference>
<evidence type="ECO:0000313" key="4">
    <source>
        <dbReference type="Proteomes" id="UP000814207"/>
    </source>
</evidence>
<evidence type="ECO:0000313" key="3">
    <source>
        <dbReference type="EMBL" id="MCF5064642.1"/>
    </source>
</evidence>
<dbReference type="NCBIfam" id="TIGR01414">
    <property type="entry name" value="autotrans_barl"/>
    <property type="match status" value="1"/>
</dbReference>
<feature type="signal peptide" evidence="1">
    <location>
        <begin position="1"/>
        <end position="24"/>
    </location>
</feature>
<gene>
    <name evidence="3" type="ORF">GIW73_17035</name>
</gene>
<keyword evidence="1" id="KW-0732">Signal</keyword>
<dbReference type="Proteomes" id="UP000814207">
    <property type="component" value="Unassembled WGS sequence"/>
</dbReference>
<evidence type="ECO:0000259" key="2">
    <source>
        <dbReference type="PROSITE" id="PS51208"/>
    </source>
</evidence>
<dbReference type="InterPro" id="IPR036709">
    <property type="entry name" value="Autotransporte_beta_dom_sf"/>
</dbReference>
<feature type="chain" id="PRO_5040358374" evidence="1">
    <location>
        <begin position="25"/>
        <end position="442"/>
    </location>
</feature>
<dbReference type="PROSITE" id="PS51208">
    <property type="entry name" value="AUTOTRANSPORTER"/>
    <property type="match status" value="1"/>
</dbReference>
<reference evidence="3" key="1">
    <citation type="submission" date="2019-11" db="EMBL/GenBank/DDBJ databases">
        <title>Epiphytic Pseudomonas syringae from cherry orchards.</title>
        <authorList>
            <person name="Hulin M.T."/>
        </authorList>
    </citation>
    <scope>NUCLEOTIDE SEQUENCE</scope>
    <source>
        <strain evidence="3">PA-6-9A</strain>
    </source>
</reference>
<sequence>MPSTPHRLLLALALGAASIPLAQARGDMEPTDEWLTSAPLNEPTRQQPSTLAEPVSAADFYFADHATTHNGRQVAGVLDHAVNTLLNSGVLEKSEEHRLETIGRDLSTLTPGRLGAVLEQLAGSQHANLGTATQNSMQPINDTLLAATRQLSDHTALGDDTGGGRAWFQVLGNTGELEGQRGSMSLQHRTQGLMLGSDWAIDPAWRVGVMAAKSTSDLSAARFKGGLDSWHLGAYAVRQDGPLGLRLGASHSNHVGQNKRSVALDGTDYREQPTGQYNANSQNAFAELGYRLDSGYFSVEPFASVGYQRYHRDRYTEKGGHAALNVGAQTQQNLSSSLGLRLASVFELGSSMALKPQLSASWKHLYGEVNGSVRQSSAWVQRPGFNSDFRIQGTALDRDRLAVQSGLELALSSQHSLGLAYTAEVGSYSRNQGLTGQWTLAF</sequence>
<dbReference type="InterPro" id="IPR006315">
    <property type="entry name" value="OM_autotransptr_brl_dom"/>
</dbReference>
<comment type="caution">
    <text evidence="3">The sequence shown here is derived from an EMBL/GenBank/DDBJ whole genome shotgun (WGS) entry which is preliminary data.</text>
</comment>
<evidence type="ECO:0000256" key="1">
    <source>
        <dbReference type="SAM" id="SignalP"/>
    </source>
</evidence>
<organism evidence="3 4">
    <name type="scientific">Pseudomonas syringae</name>
    <dbReference type="NCBI Taxonomy" id="317"/>
    <lineage>
        <taxon>Bacteria</taxon>
        <taxon>Pseudomonadati</taxon>
        <taxon>Pseudomonadota</taxon>
        <taxon>Gammaproteobacteria</taxon>
        <taxon>Pseudomonadales</taxon>
        <taxon>Pseudomonadaceae</taxon>
        <taxon>Pseudomonas</taxon>
    </lineage>
</organism>
<dbReference type="Gene3D" id="2.40.128.130">
    <property type="entry name" value="Autotransporter beta-domain"/>
    <property type="match status" value="1"/>
</dbReference>
<dbReference type="EMBL" id="WKEU01000076">
    <property type="protein sequence ID" value="MCF5064642.1"/>
    <property type="molecule type" value="Genomic_DNA"/>
</dbReference>
<dbReference type="Pfam" id="PF03797">
    <property type="entry name" value="Autotransporter"/>
    <property type="match status" value="1"/>
</dbReference>
<proteinExistence type="predicted"/>